<dbReference type="STRING" id="1385369.N825_35945"/>
<evidence type="ECO:0000313" key="3">
    <source>
        <dbReference type="Proteomes" id="UP000019486"/>
    </source>
</evidence>
<feature type="domain" description="DDE" evidence="1">
    <location>
        <begin position="2"/>
        <end position="69"/>
    </location>
</feature>
<evidence type="ECO:0000313" key="2">
    <source>
        <dbReference type="EMBL" id="EWY35765.1"/>
    </source>
</evidence>
<keyword evidence="3" id="KW-1185">Reference proteome</keyword>
<dbReference type="Proteomes" id="UP000019486">
    <property type="component" value="Unassembled WGS sequence"/>
</dbReference>
<dbReference type="EMBL" id="AVFL01000072">
    <property type="protein sequence ID" value="EWY35765.1"/>
    <property type="molecule type" value="Genomic_DNA"/>
</dbReference>
<dbReference type="AlphaFoldDB" id="W9GPF6"/>
<dbReference type="PANTHER" id="PTHR35528">
    <property type="entry name" value="BLL1675 PROTEIN"/>
    <property type="match status" value="1"/>
</dbReference>
<dbReference type="Pfam" id="PF13610">
    <property type="entry name" value="DDE_Tnp_IS240"/>
    <property type="match status" value="1"/>
</dbReference>
<protein>
    <recommendedName>
        <fullName evidence="1">DDE domain-containing protein</fullName>
    </recommendedName>
</protein>
<reference evidence="2 3" key="1">
    <citation type="submission" date="2013-08" db="EMBL/GenBank/DDBJ databases">
        <title>The genome sequence of Skermanella stibiiresistens.</title>
        <authorList>
            <person name="Zhu W."/>
            <person name="Wang G."/>
        </authorList>
    </citation>
    <scope>NUCLEOTIDE SEQUENCE [LARGE SCALE GENOMIC DNA]</scope>
    <source>
        <strain evidence="2 3">SB22</strain>
    </source>
</reference>
<dbReference type="InterPro" id="IPR032874">
    <property type="entry name" value="DDE_dom"/>
</dbReference>
<name>W9GPF6_9PROT</name>
<dbReference type="PANTHER" id="PTHR35528:SF3">
    <property type="entry name" value="BLL1675 PROTEIN"/>
    <property type="match status" value="1"/>
</dbReference>
<gene>
    <name evidence="2" type="ORF">N825_35945</name>
</gene>
<accession>W9GPF6</accession>
<sequence length="105" mass="12024">MTTDKPRSHGTAFKEIGLSADHEQGVCQNNRAEVSHQPLRRRERKMRRFKSPGSTQRFVSMHAATHTHNTFNLQRHLIPAEPRAPSELRPWPIGTLRPLLLDDAP</sequence>
<comment type="caution">
    <text evidence="2">The sequence shown here is derived from an EMBL/GenBank/DDBJ whole genome shotgun (WGS) entry which is preliminary data.</text>
</comment>
<organism evidence="2 3">
    <name type="scientific">Skermanella stibiiresistens SB22</name>
    <dbReference type="NCBI Taxonomy" id="1385369"/>
    <lineage>
        <taxon>Bacteria</taxon>
        <taxon>Pseudomonadati</taxon>
        <taxon>Pseudomonadota</taxon>
        <taxon>Alphaproteobacteria</taxon>
        <taxon>Rhodospirillales</taxon>
        <taxon>Azospirillaceae</taxon>
        <taxon>Skermanella</taxon>
    </lineage>
</organism>
<dbReference type="InterPro" id="IPR052183">
    <property type="entry name" value="IS_Transposase"/>
</dbReference>
<evidence type="ECO:0000259" key="1">
    <source>
        <dbReference type="Pfam" id="PF13610"/>
    </source>
</evidence>
<proteinExistence type="predicted"/>